<protein>
    <submittedName>
        <fullName evidence="2">Uncharacterized protein LOC111107785</fullName>
    </submittedName>
</protein>
<accession>A0A8B8B610</accession>
<dbReference type="Proteomes" id="UP000694844">
    <property type="component" value="Chromosome 8"/>
</dbReference>
<dbReference type="KEGG" id="cvn:111107785"/>
<reference evidence="2" key="1">
    <citation type="submission" date="2025-08" db="UniProtKB">
        <authorList>
            <consortium name="RefSeq"/>
        </authorList>
    </citation>
    <scope>IDENTIFICATION</scope>
    <source>
        <tissue evidence="2">Whole sample</tissue>
    </source>
</reference>
<sequence length="122" mass="13830">MANNMYALVLFDVDGCTAVVESKKLKMEGKDLVTGQMGHMTFAREKLQVEILQLSDSKRALNKYEDEWSLSCRSVALDKEKARRRNRPNGYLTVRPAEQNVEIEETVTLEVESEAVTVSTVF</sequence>
<evidence type="ECO:0000313" key="1">
    <source>
        <dbReference type="Proteomes" id="UP000694844"/>
    </source>
</evidence>
<evidence type="ECO:0000313" key="2">
    <source>
        <dbReference type="RefSeq" id="XP_022298842.1"/>
    </source>
</evidence>
<dbReference type="GeneID" id="111107785"/>
<name>A0A8B8B610_CRAVI</name>
<gene>
    <name evidence="2" type="primary">LOC111107785</name>
</gene>
<dbReference type="OrthoDB" id="6121191at2759"/>
<keyword evidence="1" id="KW-1185">Reference proteome</keyword>
<proteinExistence type="predicted"/>
<organism evidence="1 2">
    <name type="scientific">Crassostrea virginica</name>
    <name type="common">Eastern oyster</name>
    <dbReference type="NCBI Taxonomy" id="6565"/>
    <lineage>
        <taxon>Eukaryota</taxon>
        <taxon>Metazoa</taxon>
        <taxon>Spiralia</taxon>
        <taxon>Lophotrochozoa</taxon>
        <taxon>Mollusca</taxon>
        <taxon>Bivalvia</taxon>
        <taxon>Autobranchia</taxon>
        <taxon>Pteriomorphia</taxon>
        <taxon>Ostreida</taxon>
        <taxon>Ostreoidea</taxon>
        <taxon>Ostreidae</taxon>
        <taxon>Crassostrea</taxon>
    </lineage>
</organism>
<dbReference type="AlphaFoldDB" id="A0A8B8B610"/>
<dbReference type="RefSeq" id="XP_022298842.1">
    <property type="nucleotide sequence ID" value="XM_022443134.1"/>
</dbReference>